<proteinExistence type="evidence at transcript level"/>
<evidence type="ECO:0000256" key="6">
    <source>
        <dbReference type="ARBA" id="ARBA00022490"/>
    </source>
</evidence>
<keyword evidence="6" id="KW-0963">Cytoplasm</keyword>
<name>V5W3Y7_SCHMD</name>
<keyword evidence="7" id="KW-0540">Nuclease</keyword>
<feature type="non-terminal residue" evidence="15">
    <location>
        <position position="195"/>
    </location>
</feature>
<dbReference type="GO" id="GO:0004535">
    <property type="term" value="F:poly(A)-specific ribonuclease activity"/>
    <property type="evidence" value="ECO:0007669"/>
    <property type="project" value="UniProtKB-EC"/>
</dbReference>
<evidence type="ECO:0000256" key="1">
    <source>
        <dbReference type="ARBA" id="ARBA00001663"/>
    </source>
</evidence>
<evidence type="ECO:0000256" key="8">
    <source>
        <dbReference type="ARBA" id="ARBA00022723"/>
    </source>
</evidence>
<dbReference type="EC" id="3.1.13.4" evidence="5"/>
<reference evidence="15" key="1">
    <citation type="submission" date="2013-10" db="EMBL/GenBank/DDBJ databases">
        <title>The CCR4-NOT complex mediates deadenylation and degradation of stem cell mRNAs and promotes planarian stem cell differentiation.</title>
        <authorList>
            <person name="Solana J."/>
            <person name="Gamberi C."/>
            <person name="Mihaylova Y."/>
            <person name="Grosswendt S."/>
            <person name="Chen C."/>
            <person name="Lasko P."/>
            <person name="Rajewsky N."/>
            <person name="Aboobaker A.A."/>
        </authorList>
    </citation>
    <scope>NUCLEOTIDE SEQUENCE</scope>
</reference>
<comment type="catalytic activity">
    <reaction evidence="1">
        <text>Exonucleolytic cleavage of poly(A) to 5'-AMP.</text>
        <dbReference type="EC" id="3.1.13.4"/>
    </reaction>
</comment>
<evidence type="ECO:0000256" key="2">
    <source>
        <dbReference type="ARBA" id="ARBA00004123"/>
    </source>
</evidence>
<dbReference type="InterPro" id="IPR006941">
    <property type="entry name" value="RNase_CAF1"/>
</dbReference>
<dbReference type="SUPFAM" id="SSF53098">
    <property type="entry name" value="Ribonuclease H-like"/>
    <property type="match status" value="1"/>
</dbReference>
<evidence type="ECO:0000256" key="14">
    <source>
        <dbReference type="ARBA" id="ARBA00023242"/>
    </source>
</evidence>
<dbReference type="GO" id="GO:0046872">
    <property type="term" value="F:metal ion binding"/>
    <property type="evidence" value="ECO:0007669"/>
    <property type="project" value="UniProtKB-KW"/>
</dbReference>
<dbReference type="GO" id="GO:0003723">
    <property type="term" value="F:RNA binding"/>
    <property type="evidence" value="ECO:0007669"/>
    <property type="project" value="UniProtKB-KW"/>
</dbReference>
<protein>
    <recommendedName>
        <fullName evidence="5">poly(A)-specific ribonuclease</fullName>
        <ecNumber evidence="5">3.1.13.4</ecNumber>
    </recommendedName>
</protein>
<evidence type="ECO:0000313" key="15">
    <source>
        <dbReference type="EMBL" id="AHC00375.1"/>
    </source>
</evidence>
<comment type="similarity">
    <text evidence="4">Belongs to the CAF1 family.</text>
</comment>
<dbReference type="GO" id="GO:0030014">
    <property type="term" value="C:CCR4-NOT complex"/>
    <property type="evidence" value="ECO:0007669"/>
    <property type="project" value="InterPro"/>
</dbReference>
<keyword evidence="9" id="KW-0378">Hydrolase</keyword>
<evidence type="ECO:0000256" key="4">
    <source>
        <dbReference type="ARBA" id="ARBA00008372"/>
    </source>
</evidence>
<keyword evidence="13" id="KW-0804">Transcription</keyword>
<dbReference type="GO" id="GO:0005737">
    <property type="term" value="C:cytoplasm"/>
    <property type="evidence" value="ECO:0007669"/>
    <property type="project" value="UniProtKB-SubCell"/>
</dbReference>
<evidence type="ECO:0000256" key="9">
    <source>
        <dbReference type="ARBA" id="ARBA00022801"/>
    </source>
</evidence>
<dbReference type="InterPro" id="IPR039637">
    <property type="entry name" value="CNOT7/CNOT8/Pop2"/>
</dbReference>
<dbReference type="InterPro" id="IPR012337">
    <property type="entry name" value="RNaseH-like_sf"/>
</dbReference>
<dbReference type="InterPro" id="IPR036397">
    <property type="entry name" value="RNaseH_sf"/>
</dbReference>
<evidence type="ECO:0000256" key="5">
    <source>
        <dbReference type="ARBA" id="ARBA00012161"/>
    </source>
</evidence>
<feature type="non-terminal residue" evidence="15">
    <location>
        <position position="1"/>
    </location>
</feature>
<evidence type="ECO:0000256" key="11">
    <source>
        <dbReference type="ARBA" id="ARBA00022884"/>
    </source>
</evidence>
<keyword evidence="14" id="KW-0539">Nucleus</keyword>
<evidence type="ECO:0000256" key="10">
    <source>
        <dbReference type="ARBA" id="ARBA00022839"/>
    </source>
</evidence>
<evidence type="ECO:0000256" key="12">
    <source>
        <dbReference type="ARBA" id="ARBA00023015"/>
    </source>
</evidence>
<dbReference type="AlphaFoldDB" id="V5W3Y7"/>
<keyword evidence="8" id="KW-0479">Metal-binding</keyword>
<keyword evidence="11" id="KW-0694">RNA-binding</keyword>
<evidence type="ECO:0000256" key="13">
    <source>
        <dbReference type="ARBA" id="ARBA00023163"/>
    </source>
</evidence>
<comment type="subcellular location">
    <subcellularLocation>
        <location evidence="3">Cytoplasm</location>
    </subcellularLocation>
    <subcellularLocation>
        <location evidence="2">Nucleus</location>
    </subcellularLocation>
</comment>
<dbReference type="Pfam" id="PF04857">
    <property type="entry name" value="CAF1"/>
    <property type="match status" value="1"/>
</dbReference>
<dbReference type="EMBL" id="KF781125">
    <property type="protein sequence ID" value="AHC00375.1"/>
    <property type="molecule type" value="mRNA"/>
</dbReference>
<dbReference type="Gene3D" id="3.30.420.10">
    <property type="entry name" value="Ribonuclease H-like superfamily/Ribonuclease H"/>
    <property type="match status" value="1"/>
</dbReference>
<evidence type="ECO:0000256" key="7">
    <source>
        <dbReference type="ARBA" id="ARBA00022722"/>
    </source>
</evidence>
<evidence type="ECO:0000256" key="3">
    <source>
        <dbReference type="ARBA" id="ARBA00004496"/>
    </source>
</evidence>
<accession>V5W3Y7</accession>
<sequence length="195" mass="22051">TWIGFHCAYDWAYMIKICTNLPDMPESHEEFSALLLLYFPKTIDIKTIMTDKNLPKSGLQDLARSLNVERIGVQHQAGSDAKLTGDTFFNFFKIYCNGLIDEKYINLIYGLNYCPTSGANILWLPNQSPTPEDIENNCHGVKHCHNINLVNSIRDPDLTDDIICYCHHQNFNINDSVNRVPSSCNSSCAESVGRS</sequence>
<keyword evidence="12" id="KW-0805">Transcription regulation</keyword>
<organism evidence="15">
    <name type="scientific">Schmidtea mediterranea</name>
    <name type="common">Freshwater planarian flatworm</name>
    <dbReference type="NCBI Taxonomy" id="79327"/>
    <lineage>
        <taxon>Eukaryota</taxon>
        <taxon>Metazoa</taxon>
        <taxon>Spiralia</taxon>
        <taxon>Lophotrochozoa</taxon>
        <taxon>Platyhelminthes</taxon>
        <taxon>Rhabditophora</taxon>
        <taxon>Seriata</taxon>
        <taxon>Tricladida</taxon>
        <taxon>Continenticola</taxon>
        <taxon>Geoplanoidea</taxon>
        <taxon>Dugesiidae</taxon>
        <taxon>Schmidtea</taxon>
    </lineage>
</organism>
<dbReference type="GO" id="GO:0005634">
    <property type="term" value="C:nucleus"/>
    <property type="evidence" value="ECO:0007669"/>
    <property type="project" value="UniProtKB-SubCell"/>
</dbReference>
<dbReference type="PANTHER" id="PTHR10797">
    <property type="entry name" value="CCR4-NOT TRANSCRIPTION COMPLEX SUBUNIT"/>
    <property type="match status" value="1"/>
</dbReference>
<keyword evidence="10" id="KW-0269">Exonuclease</keyword>